<dbReference type="Proteomes" id="UP000198211">
    <property type="component" value="Unassembled WGS sequence"/>
</dbReference>
<dbReference type="OrthoDB" id="96086at2759"/>
<name>A0A225ULP4_9STRA</name>
<dbReference type="EMBL" id="NBNE01015334">
    <property type="protein sequence ID" value="OWY93850.1"/>
    <property type="molecule type" value="Genomic_DNA"/>
</dbReference>
<dbReference type="AlphaFoldDB" id="A0A225ULP4"/>
<gene>
    <name evidence="1" type="ORF">PHMEG_00036594</name>
</gene>
<protein>
    <recommendedName>
        <fullName evidence="3">DDE-1 domain-containing protein</fullName>
    </recommendedName>
</protein>
<evidence type="ECO:0000313" key="1">
    <source>
        <dbReference type="EMBL" id="OWY93850.1"/>
    </source>
</evidence>
<keyword evidence="2" id="KW-1185">Reference proteome</keyword>
<organism evidence="1 2">
    <name type="scientific">Phytophthora megakarya</name>
    <dbReference type="NCBI Taxonomy" id="4795"/>
    <lineage>
        <taxon>Eukaryota</taxon>
        <taxon>Sar</taxon>
        <taxon>Stramenopiles</taxon>
        <taxon>Oomycota</taxon>
        <taxon>Peronosporomycetes</taxon>
        <taxon>Peronosporales</taxon>
        <taxon>Peronosporaceae</taxon>
        <taxon>Phytophthora</taxon>
    </lineage>
</organism>
<accession>A0A225ULP4</accession>
<proteinExistence type="predicted"/>
<evidence type="ECO:0000313" key="2">
    <source>
        <dbReference type="Proteomes" id="UP000198211"/>
    </source>
</evidence>
<comment type="caution">
    <text evidence="1">The sequence shown here is derived from an EMBL/GenBank/DDBJ whole genome shotgun (WGS) entry which is preliminary data.</text>
</comment>
<evidence type="ECO:0008006" key="3">
    <source>
        <dbReference type="Google" id="ProtNLM"/>
    </source>
</evidence>
<sequence length="151" mass="17448">MLLDDWLGNKYDPFVILKSGVSRLEHVQQKNDSVRHGFGVRIWKEIYGLQTLHGCRIYGSPTASWNSNISVAFLKDHFGIRDNLAEKILLMWDDLSGHWTDEGKDYASSINLFVVKVPPRYTYVCQPAIRDGSSETCRHHIVDLRKWEKSI</sequence>
<reference evidence="2" key="1">
    <citation type="submission" date="2017-03" db="EMBL/GenBank/DDBJ databases">
        <title>Phytopthora megakarya and P. palmivora, two closely related causual agents of cacao black pod achieved similar genome size and gene model numbers by different mechanisms.</title>
        <authorList>
            <person name="Ali S."/>
            <person name="Shao J."/>
            <person name="Larry D.J."/>
            <person name="Kronmiller B."/>
            <person name="Shen D."/>
            <person name="Strem M.D."/>
            <person name="Melnick R.L."/>
            <person name="Guiltinan M.J."/>
            <person name="Tyler B.M."/>
            <person name="Meinhardt L.W."/>
            <person name="Bailey B.A."/>
        </authorList>
    </citation>
    <scope>NUCLEOTIDE SEQUENCE [LARGE SCALE GENOMIC DNA]</scope>
    <source>
        <strain evidence="2">zdho120</strain>
    </source>
</reference>